<dbReference type="Proteomes" id="UP000516314">
    <property type="component" value="Chromosome 1"/>
</dbReference>
<sequence>MPTSENTYAQYRSQQRDPLHVNSLVSAGNTSGVQGSRHPPSPPTPTTQPSVNHSDSQPERLNNITLDELLDSPGRAGLTRLDPKRPPGTLWFDDDSTDAATVRIIFERDKKEPHANWSQTSKATIDQWYETFAQVYNWDRSINKRVRVEFEAKLKSRMSDQVSRWKGNWKEKGDEAKPKWIDPDVWKGLVQFWQDPKSEKRVTTAEMLDIMIRMAKASINTVHARPHTKLVQENGVRRLEKKTPNFLELLDETHRKADGSFIDGKSEEIYKKVTSRIEEEESHMGSGDNPESTGSGGLSVHAKNKIFIEVAPRKKGRIYGVGSLQFEASSAHSGPTLPSDDPVILSQKLVAAEACIQNQAEKINSFDILFDYLAEKDPALAAILRCGSLTQTRPVSANEPPVATAPEQQANEKTAAATLANLATESSPSSVF</sequence>
<feature type="compositionally biased region" description="Polar residues" evidence="1">
    <location>
        <begin position="23"/>
        <end position="34"/>
    </location>
</feature>
<proteinExistence type="predicted"/>
<gene>
    <name evidence="2" type="ORF">AT9943_LOCUS3147</name>
</gene>
<evidence type="ECO:0000256" key="1">
    <source>
        <dbReference type="SAM" id="MobiDB-lite"/>
    </source>
</evidence>
<dbReference type="EMBL" id="LR881466">
    <property type="protein sequence ID" value="CAD5314723.1"/>
    <property type="molecule type" value="Genomic_DNA"/>
</dbReference>
<feature type="region of interest" description="Disordered" evidence="1">
    <location>
        <begin position="1"/>
        <end position="93"/>
    </location>
</feature>
<reference evidence="2 3" key="1">
    <citation type="submission" date="2020-09" db="EMBL/GenBank/DDBJ databases">
        <authorList>
            <person name="Ashkenazy H."/>
        </authorList>
    </citation>
    <scope>NUCLEOTIDE SEQUENCE [LARGE SCALE GENOMIC DNA]</scope>
    <source>
        <strain evidence="3">cv. Cdm-0</strain>
    </source>
</reference>
<name>A0A7G2E256_ARATH</name>
<protein>
    <submittedName>
        <fullName evidence="2">(thale cress) hypothetical protein</fullName>
    </submittedName>
</protein>
<organism evidence="2 3">
    <name type="scientific">Arabidopsis thaliana</name>
    <name type="common">Mouse-ear cress</name>
    <dbReference type="NCBI Taxonomy" id="3702"/>
    <lineage>
        <taxon>Eukaryota</taxon>
        <taxon>Viridiplantae</taxon>
        <taxon>Streptophyta</taxon>
        <taxon>Embryophyta</taxon>
        <taxon>Tracheophyta</taxon>
        <taxon>Spermatophyta</taxon>
        <taxon>Magnoliopsida</taxon>
        <taxon>eudicotyledons</taxon>
        <taxon>Gunneridae</taxon>
        <taxon>Pentapetalae</taxon>
        <taxon>rosids</taxon>
        <taxon>malvids</taxon>
        <taxon>Brassicales</taxon>
        <taxon>Brassicaceae</taxon>
        <taxon>Camelineae</taxon>
        <taxon>Arabidopsis</taxon>
    </lineage>
</organism>
<feature type="region of interest" description="Disordered" evidence="1">
    <location>
        <begin position="275"/>
        <end position="298"/>
    </location>
</feature>
<evidence type="ECO:0000313" key="3">
    <source>
        <dbReference type="Proteomes" id="UP000516314"/>
    </source>
</evidence>
<dbReference type="AlphaFoldDB" id="A0A7G2E256"/>
<feature type="compositionally biased region" description="Polar residues" evidence="1">
    <location>
        <begin position="1"/>
        <end position="13"/>
    </location>
</feature>
<accession>A0A7G2E256</accession>
<evidence type="ECO:0000313" key="2">
    <source>
        <dbReference type="EMBL" id="CAD5314723.1"/>
    </source>
</evidence>
<dbReference type="InterPro" id="IPR004252">
    <property type="entry name" value="Probable_transposase_24"/>
</dbReference>
<feature type="compositionally biased region" description="Polar residues" evidence="1">
    <location>
        <begin position="51"/>
        <end position="65"/>
    </location>
</feature>
<dbReference type="Pfam" id="PF03004">
    <property type="entry name" value="Transposase_24"/>
    <property type="match status" value="1"/>
</dbReference>